<dbReference type="AlphaFoldDB" id="A0A9P7ZG97"/>
<comment type="caution">
    <text evidence="2">The sequence shown here is derived from an EMBL/GenBank/DDBJ whole genome shotgun (WGS) entry which is preliminary data.</text>
</comment>
<evidence type="ECO:0000256" key="1">
    <source>
        <dbReference type="SAM" id="MobiDB-lite"/>
    </source>
</evidence>
<organism evidence="2 3">
    <name type="scientific">Emericellopsis atlantica</name>
    <dbReference type="NCBI Taxonomy" id="2614577"/>
    <lineage>
        <taxon>Eukaryota</taxon>
        <taxon>Fungi</taxon>
        <taxon>Dikarya</taxon>
        <taxon>Ascomycota</taxon>
        <taxon>Pezizomycotina</taxon>
        <taxon>Sordariomycetes</taxon>
        <taxon>Hypocreomycetidae</taxon>
        <taxon>Hypocreales</taxon>
        <taxon>Bionectriaceae</taxon>
        <taxon>Emericellopsis</taxon>
    </lineage>
</organism>
<name>A0A9P7ZG97_9HYPO</name>
<feature type="compositionally biased region" description="Basic residues" evidence="1">
    <location>
        <begin position="108"/>
        <end position="118"/>
    </location>
</feature>
<gene>
    <name evidence="2" type="ORF">F5Z01DRAFT_639581</name>
</gene>
<accession>A0A9P7ZG97</accession>
<protein>
    <submittedName>
        <fullName evidence="2">Uncharacterized protein</fullName>
    </submittedName>
</protein>
<proteinExistence type="predicted"/>
<sequence>MLDPLLRSRVLQVARKLNSCLDSEPPPQKTSTCPSTTPTHYDAQYDTKSLGPNQYGLRLLIQLFKDRITGNREPITHHVGGNGAFELSLSLHLCSVQRPQKPPEAGKNHLHRQSRRRKTRRNVACIRNGFKTVELTNPRLTRLQALPISTANSRIVKSMRFPTAYSIVSGLQSCCQECAGVPLLGAFARDYTIPTLSIEDYVFSMQRE</sequence>
<dbReference type="RefSeq" id="XP_046115105.1">
    <property type="nucleotide sequence ID" value="XM_046262452.1"/>
</dbReference>
<feature type="region of interest" description="Disordered" evidence="1">
    <location>
        <begin position="98"/>
        <end position="118"/>
    </location>
</feature>
<dbReference type="GeneID" id="70293355"/>
<reference evidence="2" key="1">
    <citation type="journal article" date="2021" name="IMA Fungus">
        <title>Genomic characterization of three marine fungi, including Emericellopsis atlantica sp. nov. with signatures of a generalist lifestyle and marine biomass degradation.</title>
        <authorList>
            <person name="Hagestad O.C."/>
            <person name="Hou L."/>
            <person name="Andersen J.H."/>
            <person name="Hansen E.H."/>
            <person name="Altermark B."/>
            <person name="Li C."/>
            <person name="Kuhnert E."/>
            <person name="Cox R.J."/>
            <person name="Crous P.W."/>
            <person name="Spatafora J.W."/>
            <person name="Lail K."/>
            <person name="Amirebrahimi M."/>
            <person name="Lipzen A."/>
            <person name="Pangilinan J."/>
            <person name="Andreopoulos W."/>
            <person name="Hayes R.D."/>
            <person name="Ng V."/>
            <person name="Grigoriev I.V."/>
            <person name="Jackson S.A."/>
            <person name="Sutton T.D.S."/>
            <person name="Dobson A.D.W."/>
            <person name="Rama T."/>
        </authorList>
    </citation>
    <scope>NUCLEOTIDE SEQUENCE</scope>
    <source>
        <strain evidence="2">TS7</strain>
    </source>
</reference>
<dbReference type="EMBL" id="MU251270">
    <property type="protein sequence ID" value="KAG9251181.1"/>
    <property type="molecule type" value="Genomic_DNA"/>
</dbReference>
<evidence type="ECO:0000313" key="3">
    <source>
        <dbReference type="Proteomes" id="UP000887229"/>
    </source>
</evidence>
<dbReference type="Proteomes" id="UP000887229">
    <property type="component" value="Unassembled WGS sequence"/>
</dbReference>
<keyword evidence="3" id="KW-1185">Reference proteome</keyword>
<evidence type="ECO:0000313" key="2">
    <source>
        <dbReference type="EMBL" id="KAG9251181.1"/>
    </source>
</evidence>